<keyword evidence="3" id="KW-1185">Reference proteome</keyword>
<feature type="signal peptide" evidence="1">
    <location>
        <begin position="1"/>
        <end position="21"/>
    </location>
</feature>
<dbReference type="RefSeq" id="WP_146519105.1">
    <property type="nucleotide sequence ID" value="NZ_SJPN01000002.1"/>
</dbReference>
<proteinExistence type="predicted"/>
<name>A0A5C6B215_9BACT</name>
<dbReference type="EMBL" id="SJPN01000002">
    <property type="protein sequence ID" value="TWU05940.1"/>
    <property type="molecule type" value="Genomic_DNA"/>
</dbReference>
<organism evidence="2 3">
    <name type="scientific">Stieleria varia</name>
    <dbReference type="NCBI Taxonomy" id="2528005"/>
    <lineage>
        <taxon>Bacteria</taxon>
        <taxon>Pseudomonadati</taxon>
        <taxon>Planctomycetota</taxon>
        <taxon>Planctomycetia</taxon>
        <taxon>Pirellulales</taxon>
        <taxon>Pirellulaceae</taxon>
        <taxon>Stieleria</taxon>
    </lineage>
</organism>
<comment type="caution">
    <text evidence="2">The sequence shown here is derived from an EMBL/GenBank/DDBJ whole genome shotgun (WGS) entry which is preliminary data.</text>
</comment>
<evidence type="ECO:0000313" key="2">
    <source>
        <dbReference type="EMBL" id="TWU05940.1"/>
    </source>
</evidence>
<sequence precursor="true">MFRAFLALAALALIVQSNAHAVAITGVNTTTANGGLTLNSSSIITGAEGNNDFAGAFGTNPNRVNLNFTILDKGIADLITFNVDATNTTASEYEFAVTFNFTGHGHVNGFDMQLVNTPNAALTRFELFPDPALPGPFSTATGTAGAFAFETPNLNPFPNSAGPLRFGGLSGGGGHLINDGSTVTAFFTIDFADGAVGPNQSFALQFTANPEPSSAALAVLALGPLVLRRRRRNAA</sequence>
<evidence type="ECO:0008006" key="4">
    <source>
        <dbReference type="Google" id="ProtNLM"/>
    </source>
</evidence>
<gene>
    <name evidence="2" type="ORF">Pla52n_16560</name>
</gene>
<evidence type="ECO:0000313" key="3">
    <source>
        <dbReference type="Proteomes" id="UP000320176"/>
    </source>
</evidence>
<protein>
    <recommendedName>
        <fullName evidence="4">PEP-CTERM protein-sorting domain-containing protein</fullName>
    </recommendedName>
</protein>
<evidence type="ECO:0000256" key="1">
    <source>
        <dbReference type="SAM" id="SignalP"/>
    </source>
</evidence>
<accession>A0A5C6B215</accession>
<feature type="chain" id="PRO_5022875247" description="PEP-CTERM protein-sorting domain-containing protein" evidence="1">
    <location>
        <begin position="22"/>
        <end position="235"/>
    </location>
</feature>
<reference evidence="2 3" key="1">
    <citation type="submission" date="2019-02" db="EMBL/GenBank/DDBJ databases">
        <title>Deep-cultivation of Planctomycetes and their phenomic and genomic characterization uncovers novel biology.</title>
        <authorList>
            <person name="Wiegand S."/>
            <person name="Jogler M."/>
            <person name="Boedeker C."/>
            <person name="Pinto D."/>
            <person name="Vollmers J."/>
            <person name="Rivas-Marin E."/>
            <person name="Kohn T."/>
            <person name="Peeters S.H."/>
            <person name="Heuer A."/>
            <person name="Rast P."/>
            <person name="Oberbeckmann S."/>
            <person name="Bunk B."/>
            <person name="Jeske O."/>
            <person name="Meyerdierks A."/>
            <person name="Storesund J.E."/>
            <person name="Kallscheuer N."/>
            <person name="Luecker S."/>
            <person name="Lage O.M."/>
            <person name="Pohl T."/>
            <person name="Merkel B.J."/>
            <person name="Hornburger P."/>
            <person name="Mueller R.-W."/>
            <person name="Bruemmer F."/>
            <person name="Labrenz M."/>
            <person name="Spormann A.M."/>
            <person name="Op Den Camp H."/>
            <person name="Overmann J."/>
            <person name="Amann R."/>
            <person name="Jetten M.S.M."/>
            <person name="Mascher T."/>
            <person name="Medema M.H."/>
            <person name="Devos D.P."/>
            <person name="Kaster A.-K."/>
            <person name="Ovreas L."/>
            <person name="Rohde M."/>
            <person name="Galperin M.Y."/>
            <person name="Jogler C."/>
        </authorList>
    </citation>
    <scope>NUCLEOTIDE SEQUENCE [LARGE SCALE GENOMIC DNA]</scope>
    <source>
        <strain evidence="2 3">Pla52n</strain>
    </source>
</reference>
<dbReference type="Proteomes" id="UP000320176">
    <property type="component" value="Unassembled WGS sequence"/>
</dbReference>
<keyword evidence="1" id="KW-0732">Signal</keyword>
<dbReference type="AlphaFoldDB" id="A0A5C6B215"/>